<dbReference type="EMBL" id="CAADRP010000014">
    <property type="protein sequence ID" value="VFU21743.1"/>
    <property type="molecule type" value="Genomic_DNA"/>
</dbReference>
<reference evidence="3" key="1">
    <citation type="submission" date="2019-03" db="EMBL/GenBank/DDBJ databases">
        <authorList>
            <person name="Mank J."/>
            <person name="Almeida P."/>
        </authorList>
    </citation>
    <scope>NUCLEOTIDE SEQUENCE</scope>
    <source>
        <strain evidence="3">78183</strain>
    </source>
</reference>
<evidence type="ECO:0000256" key="1">
    <source>
        <dbReference type="SAM" id="Phobius"/>
    </source>
</evidence>
<evidence type="ECO:0000256" key="2">
    <source>
        <dbReference type="SAM" id="SignalP"/>
    </source>
</evidence>
<proteinExistence type="predicted"/>
<dbReference type="AlphaFoldDB" id="A0A6N2K119"/>
<organism evidence="3">
    <name type="scientific">Salix viminalis</name>
    <name type="common">Common osier</name>
    <name type="synonym">Basket willow</name>
    <dbReference type="NCBI Taxonomy" id="40686"/>
    <lineage>
        <taxon>Eukaryota</taxon>
        <taxon>Viridiplantae</taxon>
        <taxon>Streptophyta</taxon>
        <taxon>Embryophyta</taxon>
        <taxon>Tracheophyta</taxon>
        <taxon>Spermatophyta</taxon>
        <taxon>Magnoliopsida</taxon>
        <taxon>eudicotyledons</taxon>
        <taxon>Gunneridae</taxon>
        <taxon>Pentapetalae</taxon>
        <taxon>rosids</taxon>
        <taxon>fabids</taxon>
        <taxon>Malpighiales</taxon>
        <taxon>Salicaceae</taxon>
        <taxon>Saliceae</taxon>
        <taxon>Salix</taxon>
    </lineage>
</organism>
<feature type="transmembrane region" description="Helical" evidence="1">
    <location>
        <begin position="37"/>
        <end position="54"/>
    </location>
</feature>
<keyword evidence="2" id="KW-0732">Signal</keyword>
<sequence>MKNYMAIITVLFFWLAHGTDFFSVNESGFARIQGNSWGWAGIIWIFSTITYIPLDILKFITRYALTGKSWDNLLENKVFKLNKN</sequence>
<evidence type="ECO:0000313" key="3">
    <source>
        <dbReference type="EMBL" id="VFU21743.1"/>
    </source>
</evidence>
<protein>
    <recommendedName>
        <fullName evidence="4">P-type ATPase C-terminal domain-containing protein</fullName>
    </recommendedName>
</protein>
<dbReference type="Gene3D" id="1.20.1110.10">
    <property type="entry name" value="Calcium-transporting ATPase, transmembrane domain"/>
    <property type="match status" value="1"/>
</dbReference>
<name>A0A6N2K119_SALVM</name>
<feature type="chain" id="PRO_5026942725" description="P-type ATPase C-terminal domain-containing protein" evidence="2">
    <location>
        <begin position="19"/>
        <end position="84"/>
    </location>
</feature>
<accession>A0A6N2K119</accession>
<gene>
    <name evidence="3" type="ORF">SVIM_LOCUS16330</name>
</gene>
<feature type="signal peptide" evidence="2">
    <location>
        <begin position="1"/>
        <end position="18"/>
    </location>
</feature>
<keyword evidence="1" id="KW-0812">Transmembrane</keyword>
<keyword evidence="1" id="KW-0472">Membrane</keyword>
<keyword evidence="1" id="KW-1133">Transmembrane helix</keyword>
<evidence type="ECO:0008006" key="4">
    <source>
        <dbReference type="Google" id="ProtNLM"/>
    </source>
</evidence>